<sequence>MKLEVTRSLLLLGALGVATLAAAAWHEPSPSVISSRADLDICPIPPNMREKQVVRPDQDLLLFMFGLSQGGVAQSR</sequence>
<evidence type="ECO:0000256" key="1">
    <source>
        <dbReference type="SAM" id="SignalP"/>
    </source>
</evidence>
<evidence type="ECO:0000313" key="2">
    <source>
        <dbReference type="EMBL" id="WAI50797.1"/>
    </source>
</evidence>
<accession>A0ABY7A1Q2</accession>
<reference evidence="2" key="1">
    <citation type="submission" date="2022-11" db="EMBL/GenBank/DDBJ databases">
        <title>Pseudomonas triclosanedens sp. nov., a triclosan degrader isolated from activated sludge.</title>
        <authorList>
            <person name="Yin Y."/>
            <person name="Lu Z."/>
        </authorList>
    </citation>
    <scope>NUCLEOTIDE SEQUENCE</scope>
    <source>
        <strain evidence="2">ZM23</strain>
    </source>
</reference>
<dbReference type="Proteomes" id="UP001163624">
    <property type="component" value="Chromosome"/>
</dbReference>
<keyword evidence="1" id="KW-0732">Signal</keyword>
<protein>
    <recommendedName>
        <fullName evidence="4">Secreted protein</fullName>
    </recommendedName>
</protein>
<evidence type="ECO:0000313" key="3">
    <source>
        <dbReference type="Proteomes" id="UP001163624"/>
    </source>
</evidence>
<organism evidence="2 3">
    <name type="scientific">Pseudomonas triclosanedens</name>
    <dbReference type="NCBI Taxonomy" id="2961893"/>
    <lineage>
        <taxon>Bacteria</taxon>
        <taxon>Pseudomonadati</taxon>
        <taxon>Pseudomonadota</taxon>
        <taxon>Gammaproteobacteria</taxon>
        <taxon>Pseudomonadales</taxon>
        <taxon>Pseudomonadaceae</taxon>
        <taxon>Pseudomonas</taxon>
    </lineage>
</organism>
<dbReference type="RefSeq" id="WP_254470920.1">
    <property type="nucleotide sequence ID" value="NZ_CP113432.1"/>
</dbReference>
<feature type="chain" id="PRO_5045504757" description="Secreted protein" evidence="1">
    <location>
        <begin position="24"/>
        <end position="76"/>
    </location>
</feature>
<keyword evidence="3" id="KW-1185">Reference proteome</keyword>
<feature type="signal peptide" evidence="1">
    <location>
        <begin position="1"/>
        <end position="23"/>
    </location>
</feature>
<name>A0ABY7A1Q2_9PSED</name>
<evidence type="ECO:0008006" key="4">
    <source>
        <dbReference type="Google" id="ProtNLM"/>
    </source>
</evidence>
<proteinExistence type="predicted"/>
<gene>
    <name evidence="2" type="ORF">OU419_05925</name>
</gene>
<dbReference type="EMBL" id="CP113432">
    <property type="protein sequence ID" value="WAI50797.1"/>
    <property type="molecule type" value="Genomic_DNA"/>
</dbReference>